<dbReference type="GO" id="GO:0004497">
    <property type="term" value="F:monooxygenase activity"/>
    <property type="evidence" value="ECO:0007669"/>
    <property type="project" value="UniProtKB-KW"/>
</dbReference>
<evidence type="ECO:0000313" key="1">
    <source>
        <dbReference type="EMBL" id="SPX12365.1"/>
    </source>
</evidence>
<evidence type="ECO:0000313" key="2">
    <source>
        <dbReference type="Proteomes" id="UP000250780"/>
    </source>
</evidence>
<dbReference type="EC" id="1.5.1.36" evidence="1"/>
<proteinExistence type="predicted"/>
<name>A0A2X1NJB3_ECOLX</name>
<dbReference type="Proteomes" id="UP000250780">
    <property type="component" value="Unassembled WGS sequence"/>
</dbReference>
<organism evidence="1 2">
    <name type="scientific">Escherichia coli</name>
    <dbReference type="NCBI Taxonomy" id="562"/>
    <lineage>
        <taxon>Bacteria</taxon>
        <taxon>Pseudomonadati</taxon>
        <taxon>Pseudomonadota</taxon>
        <taxon>Gammaproteobacteria</taxon>
        <taxon>Enterobacterales</taxon>
        <taxon>Enterobacteriaceae</taxon>
        <taxon>Escherichia</taxon>
    </lineage>
</organism>
<accession>A0A2X1NJB3</accession>
<sequence length="45" mass="5153">MVQAIGTHLVYLVEIKNIILSAEGHGLIYFKRRFHPVMLEMEAAI</sequence>
<gene>
    <name evidence="1" type="primary">hpaC_2</name>
    <name evidence="1" type="ORF">NCTC9073_03732</name>
</gene>
<protein>
    <submittedName>
        <fullName evidence="1">4-hydroxyphenylacetate 3-monooxygenase, reductase component</fullName>
        <ecNumber evidence="1">1.5.1.36</ecNumber>
    </submittedName>
</protein>
<dbReference type="AlphaFoldDB" id="A0A2X1NJB3"/>
<dbReference type="GO" id="GO:0036382">
    <property type="term" value="F:flavin reductase (NADH) activity"/>
    <property type="evidence" value="ECO:0007669"/>
    <property type="project" value="UniProtKB-EC"/>
</dbReference>
<reference evidence="1 2" key="1">
    <citation type="submission" date="2018-06" db="EMBL/GenBank/DDBJ databases">
        <authorList>
            <consortium name="Pathogen Informatics"/>
            <person name="Doyle S."/>
        </authorList>
    </citation>
    <scope>NUCLEOTIDE SEQUENCE [LARGE SCALE GENOMIC DNA]</scope>
    <source>
        <strain evidence="1 2">NCTC9073</strain>
    </source>
</reference>
<keyword evidence="1" id="KW-0560">Oxidoreductase</keyword>
<keyword evidence="1" id="KW-0503">Monooxygenase</keyword>
<dbReference type="EMBL" id="UASD01000008">
    <property type="protein sequence ID" value="SPX12365.1"/>
    <property type="molecule type" value="Genomic_DNA"/>
</dbReference>